<protein>
    <submittedName>
        <fullName evidence="3">Unannotated protein</fullName>
    </submittedName>
</protein>
<dbReference type="EMBL" id="CAEZXR010000124">
    <property type="protein sequence ID" value="CAB4705847.1"/>
    <property type="molecule type" value="Genomic_DNA"/>
</dbReference>
<reference evidence="3" key="1">
    <citation type="submission" date="2020-05" db="EMBL/GenBank/DDBJ databases">
        <authorList>
            <person name="Chiriac C."/>
            <person name="Salcher M."/>
            <person name="Ghai R."/>
            <person name="Kavagutti S V."/>
        </authorList>
    </citation>
    <scope>NUCLEOTIDE SEQUENCE</scope>
</reference>
<name>A0A6J6Q4B2_9ZZZZ</name>
<proteinExistence type="predicted"/>
<evidence type="ECO:0000259" key="2">
    <source>
        <dbReference type="Pfam" id="PF13539"/>
    </source>
</evidence>
<dbReference type="Gene3D" id="3.30.1380.10">
    <property type="match status" value="1"/>
</dbReference>
<dbReference type="GO" id="GO:0008233">
    <property type="term" value="F:peptidase activity"/>
    <property type="evidence" value="ECO:0007669"/>
    <property type="project" value="InterPro"/>
</dbReference>
<dbReference type="AlphaFoldDB" id="A0A6J6Q4B2"/>
<evidence type="ECO:0000256" key="1">
    <source>
        <dbReference type="SAM" id="MobiDB-lite"/>
    </source>
</evidence>
<dbReference type="PROSITE" id="PS51257">
    <property type="entry name" value="PROKAR_LIPOPROTEIN"/>
    <property type="match status" value="1"/>
</dbReference>
<feature type="compositionally biased region" description="Low complexity" evidence="1">
    <location>
        <begin position="30"/>
        <end position="50"/>
    </location>
</feature>
<dbReference type="Pfam" id="PF13539">
    <property type="entry name" value="Peptidase_M15_4"/>
    <property type="match status" value="1"/>
</dbReference>
<feature type="region of interest" description="Disordered" evidence="1">
    <location>
        <begin position="30"/>
        <end position="69"/>
    </location>
</feature>
<dbReference type="InterPro" id="IPR039561">
    <property type="entry name" value="Peptidase_M15C"/>
</dbReference>
<dbReference type="SUPFAM" id="SSF55166">
    <property type="entry name" value="Hedgehog/DD-peptidase"/>
    <property type="match status" value="1"/>
</dbReference>
<organism evidence="3">
    <name type="scientific">freshwater metagenome</name>
    <dbReference type="NCBI Taxonomy" id="449393"/>
    <lineage>
        <taxon>unclassified sequences</taxon>
        <taxon>metagenomes</taxon>
        <taxon>ecological metagenomes</taxon>
    </lineage>
</organism>
<evidence type="ECO:0000313" key="3">
    <source>
        <dbReference type="EMBL" id="CAB4705847.1"/>
    </source>
</evidence>
<dbReference type="InterPro" id="IPR009045">
    <property type="entry name" value="Zn_M74/Hedgehog-like"/>
</dbReference>
<accession>A0A6J6Q4B2</accession>
<feature type="domain" description="Peptidase M15C" evidence="2">
    <location>
        <begin position="345"/>
        <end position="402"/>
    </location>
</feature>
<sequence length="409" mass="42774">MRLRCARAAGPAALLALAMLLGACAAAPADSESSPEVSVSASAPPTEATSPPAPTPADPEHAVEPPGPLRQSLASADVLVFDPRGLSTEQVAAIRQVEGVTAVERLSLAQVTIEGRVLTVAAVDPATYRRFTLAASAQSQVVWDRVAGGELAVLPGLRRKLPTDERGFVRLGSGADAPQVHVGAYAPQVKGAIDAVVNDAWGKALGITPGNAVLVSTGITAPDRVTKPVQRIVGKDISVQRLDVVERLGLDPQATQTAYVIGTIADAVGTFNYTVLGGGRIAPDPAWVASHIVTAAVPILGSVTCNVAIIPQLRAALEEIVQRGLADAIHVGEYAGCYYPRFIAGTTTLSNHSFGLALDLNVPGNLRGTVGEMDRTVVSIFEKWGFAWGGRWRYTDPMHFELSRLVQPG</sequence>
<gene>
    <name evidence="3" type="ORF">UFOPK2579_01180</name>
</gene>